<feature type="transmembrane region" description="Helical" evidence="1">
    <location>
        <begin position="38"/>
        <end position="58"/>
    </location>
</feature>
<dbReference type="STRING" id="1094466.KQS_02070"/>
<dbReference type="PATRIC" id="fig|1094466.5.peg.409"/>
<dbReference type="AlphaFoldDB" id="H8XQB2"/>
<accession>H8XQB2</accession>
<feature type="transmembrane region" description="Helical" evidence="1">
    <location>
        <begin position="64"/>
        <end position="82"/>
    </location>
</feature>
<dbReference type="eggNOG" id="ENOG5032RK2">
    <property type="taxonomic scope" value="Bacteria"/>
</dbReference>
<proteinExistence type="predicted"/>
<reference evidence="2 3" key="1">
    <citation type="journal article" date="2012" name="J. Bacteriol.">
        <title>Complete Genome Sequence of Flavobacterium indicum GPSTA100-9T, Isolated from Warm Spring Water.</title>
        <authorList>
            <person name="Barbier P."/>
            <person name="Houel A."/>
            <person name="Loux V."/>
            <person name="Poulain J."/>
            <person name="Bernardet J.F."/>
            <person name="Touchon M."/>
            <person name="Duchaud E."/>
        </authorList>
    </citation>
    <scope>NUCLEOTIDE SEQUENCE [LARGE SCALE GENOMIC DNA]</scope>
    <source>
        <strain evidence="3">DSM 17447 / CIP 109464 / GPTSA100-9</strain>
    </source>
</reference>
<organism evidence="2 3">
    <name type="scientific">Flavobacterium indicum (strain DSM 17447 / CIP 109464 / GPTSA100-9)</name>
    <dbReference type="NCBI Taxonomy" id="1094466"/>
    <lineage>
        <taxon>Bacteria</taxon>
        <taxon>Pseudomonadati</taxon>
        <taxon>Bacteroidota</taxon>
        <taxon>Flavobacteriia</taxon>
        <taxon>Flavobacteriales</taxon>
        <taxon>Flavobacteriaceae</taxon>
        <taxon>Flavobacterium</taxon>
    </lineage>
</organism>
<dbReference type="HOGENOM" id="CLU_110658_0_0_10"/>
<sequence>MTDIIVFSLSLSGLLFLIFNTILFFTNKEIRKKTGKIFLTYLLSLCVVEITCHIIGFLSYGNNFFISHFYFYFQLLYISLLYRKLILNNLIKSVILVILLIQTIILGVLYSTDPNSFWVFNNYEIISISLILITYALYYIFSNLSTEHRYFNFSIGLILYFACSVAIFSVGNLELVLCKDPYIDIWIFNVIFFIIFQFFILKEYLFLRSKDN</sequence>
<protein>
    <submittedName>
        <fullName evidence="2">Uncharacterized protein</fullName>
    </submittedName>
</protein>
<feature type="transmembrane region" description="Helical" evidence="1">
    <location>
        <begin position="123"/>
        <end position="141"/>
    </location>
</feature>
<feature type="transmembrane region" description="Helical" evidence="1">
    <location>
        <begin position="6"/>
        <end position="26"/>
    </location>
</feature>
<evidence type="ECO:0000313" key="3">
    <source>
        <dbReference type="Proteomes" id="UP000007599"/>
    </source>
</evidence>
<reference evidence="3" key="2">
    <citation type="submission" date="2012-03" db="EMBL/GenBank/DDBJ databases">
        <title>Complete genome sequence of Flavobacterium indicum GPTSA100-9T, isolated from warm spring water.</title>
        <authorList>
            <person name="Barbier P."/>
            <person name="Houel A."/>
            <person name="Loux V."/>
            <person name="Poulain J."/>
            <person name="Bernardet J.-F."/>
            <person name="Touchon M."/>
            <person name="Duchaud E."/>
        </authorList>
    </citation>
    <scope>NUCLEOTIDE SEQUENCE [LARGE SCALE GENOMIC DNA]</scope>
    <source>
        <strain evidence="3">DSM 17447 / CIP 109464 / GPTSA100-9</strain>
    </source>
</reference>
<dbReference type="Proteomes" id="UP000007599">
    <property type="component" value="Chromosome I"/>
</dbReference>
<name>H8XQB2_FLAIG</name>
<keyword evidence="1" id="KW-1133">Transmembrane helix</keyword>
<feature type="transmembrane region" description="Helical" evidence="1">
    <location>
        <begin position="153"/>
        <end position="173"/>
    </location>
</feature>
<gene>
    <name evidence="2" type="ordered locus">KQS_02070</name>
</gene>
<evidence type="ECO:0000256" key="1">
    <source>
        <dbReference type="SAM" id="Phobius"/>
    </source>
</evidence>
<keyword evidence="1" id="KW-0812">Transmembrane</keyword>
<keyword evidence="3" id="KW-1185">Reference proteome</keyword>
<feature type="transmembrane region" description="Helical" evidence="1">
    <location>
        <begin position="94"/>
        <end position="111"/>
    </location>
</feature>
<feature type="transmembrane region" description="Helical" evidence="1">
    <location>
        <begin position="185"/>
        <end position="207"/>
    </location>
</feature>
<keyword evidence="1" id="KW-0472">Membrane</keyword>
<evidence type="ECO:0000313" key="2">
    <source>
        <dbReference type="EMBL" id="CCG52406.1"/>
    </source>
</evidence>
<dbReference type="EMBL" id="HE774682">
    <property type="protein sequence ID" value="CCG52406.1"/>
    <property type="molecule type" value="Genomic_DNA"/>
</dbReference>
<dbReference type="KEGG" id="fin:KQS_02070"/>